<accession>A0A3P4AX61</accession>
<dbReference type="InterPro" id="IPR045336">
    <property type="entry name" value="MmgE_PrpD_N"/>
</dbReference>
<dbReference type="Pfam" id="PF03972">
    <property type="entry name" value="MmgE_PrpD_N"/>
    <property type="match status" value="1"/>
</dbReference>
<comment type="similarity">
    <text evidence="1">Belongs to the PrpD family.</text>
</comment>
<dbReference type="InterPro" id="IPR042183">
    <property type="entry name" value="MmgE/PrpD_sf_1"/>
</dbReference>
<evidence type="ECO:0000313" key="5">
    <source>
        <dbReference type="Proteomes" id="UP000277294"/>
    </source>
</evidence>
<dbReference type="InterPro" id="IPR005656">
    <property type="entry name" value="MmgE_PrpD"/>
</dbReference>
<dbReference type="PANTHER" id="PTHR16943">
    <property type="entry name" value="2-METHYLCITRATE DEHYDRATASE-RELATED"/>
    <property type="match status" value="1"/>
</dbReference>
<dbReference type="InterPro" id="IPR042188">
    <property type="entry name" value="MmgE/PrpD_sf_2"/>
</dbReference>
<dbReference type="RefSeq" id="WP_160142083.1">
    <property type="nucleotide sequence ID" value="NZ_UWPJ01000005.1"/>
</dbReference>
<gene>
    <name evidence="4" type="ORF">PIGHUM_00085</name>
</gene>
<name>A0A3P4AX61_9BURK</name>
<proteinExistence type="inferred from homology"/>
<dbReference type="SUPFAM" id="SSF103378">
    <property type="entry name" value="2-methylcitrate dehydratase PrpD"/>
    <property type="match status" value="1"/>
</dbReference>
<organism evidence="4 5">
    <name type="scientific">Pigmentiphaga humi</name>
    <dbReference type="NCBI Taxonomy" id="2478468"/>
    <lineage>
        <taxon>Bacteria</taxon>
        <taxon>Pseudomonadati</taxon>
        <taxon>Pseudomonadota</taxon>
        <taxon>Betaproteobacteria</taxon>
        <taxon>Burkholderiales</taxon>
        <taxon>Alcaligenaceae</taxon>
        <taxon>Pigmentiphaga</taxon>
    </lineage>
</organism>
<reference evidence="4 5" key="1">
    <citation type="submission" date="2018-10" db="EMBL/GenBank/DDBJ databases">
        <authorList>
            <person name="Criscuolo A."/>
        </authorList>
    </citation>
    <scope>NUCLEOTIDE SEQUENCE [LARGE SCALE GENOMIC DNA]</scope>
    <source>
        <strain evidence="4">DnA1</strain>
    </source>
</reference>
<protein>
    <submittedName>
        <fullName evidence="4">MmgE/PrpD family protein</fullName>
    </submittedName>
</protein>
<evidence type="ECO:0000313" key="4">
    <source>
        <dbReference type="EMBL" id="VCU68038.1"/>
    </source>
</evidence>
<dbReference type="OrthoDB" id="8627321at2"/>
<dbReference type="Gene3D" id="3.30.1330.120">
    <property type="entry name" value="2-methylcitrate dehydratase PrpD"/>
    <property type="match status" value="1"/>
</dbReference>
<dbReference type="InterPro" id="IPR045337">
    <property type="entry name" value="MmgE_PrpD_C"/>
</dbReference>
<feature type="domain" description="MmgE/PrpD N-terminal" evidence="2">
    <location>
        <begin position="21"/>
        <end position="253"/>
    </location>
</feature>
<evidence type="ECO:0000259" key="3">
    <source>
        <dbReference type="Pfam" id="PF19305"/>
    </source>
</evidence>
<sequence>MMQSSFSPAEGFGKAVCGSFAALRFDDIPDDVMARLKLFLLDSIGTVAAGVFAPGVEELARRLARWESSGSATVLGRGRRVSPPSAAMVNAAAAHALDFDDQHDPTRVHSYCCVVPAVLATAEDLGNVSGEAILEAVACGVEFHARLGDACMESFERGWMPTVTFGTLASAMAAGKILGLDADGLANAVGLAYHQASGNGQARTDQTLAKRLGPGFAARSGVLSAFLAADGVTGPHRALEGRDGLFRLYLDGRADASRLQAGLGTRWYVSEFSMKPYPGCRCNHTVIDMGTRLHAEKLDPEAIERVQIYLGEVNYSTVQGKYDPELGSQVHAQFNAAYNLARAIIDGGVSLASFSDEAIRDERVASLAARIDAFVDPGIPVNATGPARLKVFLRDGGEIELSRDTMPGSPARPLSVNAVRRKFEDCVVHGLGADTDKVQELASCILDIEHSNIECLVAAFPAGQNEAGKGGEFEIHAV</sequence>
<dbReference type="Gene3D" id="1.10.4100.10">
    <property type="entry name" value="2-methylcitrate dehydratase PrpD"/>
    <property type="match status" value="1"/>
</dbReference>
<dbReference type="GO" id="GO:0016829">
    <property type="term" value="F:lyase activity"/>
    <property type="evidence" value="ECO:0007669"/>
    <property type="project" value="InterPro"/>
</dbReference>
<dbReference type="Pfam" id="PF19305">
    <property type="entry name" value="MmgE_PrpD_C"/>
    <property type="match status" value="1"/>
</dbReference>
<evidence type="ECO:0000256" key="1">
    <source>
        <dbReference type="ARBA" id="ARBA00006174"/>
    </source>
</evidence>
<evidence type="ECO:0000259" key="2">
    <source>
        <dbReference type="Pfam" id="PF03972"/>
    </source>
</evidence>
<dbReference type="PANTHER" id="PTHR16943:SF8">
    <property type="entry name" value="2-METHYLCITRATE DEHYDRATASE"/>
    <property type="match status" value="1"/>
</dbReference>
<feature type="domain" description="MmgE/PrpD C-terminal" evidence="3">
    <location>
        <begin position="277"/>
        <end position="442"/>
    </location>
</feature>
<dbReference type="AlphaFoldDB" id="A0A3P4AX61"/>
<dbReference type="Proteomes" id="UP000277294">
    <property type="component" value="Unassembled WGS sequence"/>
</dbReference>
<dbReference type="EMBL" id="UWPJ01000005">
    <property type="protein sequence ID" value="VCU68038.1"/>
    <property type="molecule type" value="Genomic_DNA"/>
</dbReference>
<dbReference type="InterPro" id="IPR036148">
    <property type="entry name" value="MmgE/PrpD_sf"/>
</dbReference>
<keyword evidence="5" id="KW-1185">Reference proteome</keyword>